<dbReference type="Proteomes" id="UP001234989">
    <property type="component" value="Chromosome 4"/>
</dbReference>
<dbReference type="AlphaFoldDB" id="A0AAF0QJ07"/>
<evidence type="ECO:0008006" key="4">
    <source>
        <dbReference type="Google" id="ProtNLM"/>
    </source>
</evidence>
<dbReference type="PANTHER" id="PTHR15503:SF45">
    <property type="entry name" value="RNA-DIRECTED DNA POLYMERASE HOMOLOG"/>
    <property type="match status" value="1"/>
</dbReference>
<gene>
    <name evidence="2" type="ORF">MTR67_017551</name>
</gene>
<dbReference type="SUPFAM" id="SSF56672">
    <property type="entry name" value="DNA/RNA polymerases"/>
    <property type="match status" value="1"/>
</dbReference>
<dbReference type="Gene3D" id="3.10.10.10">
    <property type="entry name" value="HIV Type 1 Reverse Transcriptase, subunit A, domain 1"/>
    <property type="match status" value="1"/>
</dbReference>
<keyword evidence="3" id="KW-1185">Reference proteome</keyword>
<organism evidence="2 3">
    <name type="scientific">Solanum verrucosum</name>
    <dbReference type="NCBI Taxonomy" id="315347"/>
    <lineage>
        <taxon>Eukaryota</taxon>
        <taxon>Viridiplantae</taxon>
        <taxon>Streptophyta</taxon>
        <taxon>Embryophyta</taxon>
        <taxon>Tracheophyta</taxon>
        <taxon>Spermatophyta</taxon>
        <taxon>Magnoliopsida</taxon>
        <taxon>eudicotyledons</taxon>
        <taxon>Gunneridae</taxon>
        <taxon>Pentapetalae</taxon>
        <taxon>asterids</taxon>
        <taxon>lamiids</taxon>
        <taxon>Solanales</taxon>
        <taxon>Solanaceae</taxon>
        <taxon>Solanoideae</taxon>
        <taxon>Solaneae</taxon>
        <taxon>Solanum</taxon>
    </lineage>
</organism>
<dbReference type="InterPro" id="IPR043502">
    <property type="entry name" value="DNA/RNA_pol_sf"/>
</dbReference>
<dbReference type="InterPro" id="IPR032567">
    <property type="entry name" value="RTL1-rel"/>
</dbReference>
<protein>
    <recommendedName>
        <fullName evidence="4">Gag-pol polyprotein</fullName>
    </recommendedName>
</protein>
<evidence type="ECO:0000313" key="2">
    <source>
        <dbReference type="EMBL" id="WMV24166.1"/>
    </source>
</evidence>
<feature type="region of interest" description="Disordered" evidence="1">
    <location>
        <begin position="204"/>
        <end position="228"/>
    </location>
</feature>
<name>A0AAF0QJ07_SOLVR</name>
<evidence type="ECO:0000256" key="1">
    <source>
        <dbReference type="SAM" id="MobiDB-lite"/>
    </source>
</evidence>
<dbReference type="EMBL" id="CP133615">
    <property type="protein sequence ID" value="WMV24166.1"/>
    <property type="molecule type" value="Genomic_DNA"/>
</dbReference>
<feature type="compositionally biased region" description="Basic and acidic residues" evidence="1">
    <location>
        <begin position="158"/>
        <end position="178"/>
    </location>
</feature>
<feature type="region of interest" description="Disordered" evidence="1">
    <location>
        <begin position="158"/>
        <end position="187"/>
    </location>
</feature>
<dbReference type="PANTHER" id="PTHR15503">
    <property type="entry name" value="LDOC1 RELATED"/>
    <property type="match status" value="1"/>
</dbReference>
<proteinExistence type="predicted"/>
<accession>A0AAF0QJ07</accession>
<evidence type="ECO:0000313" key="3">
    <source>
        <dbReference type="Proteomes" id="UP001234989"/>
    </source>
</evidence>
<reference evidence="2" key="1">
    <citation type="submission" date="2023-08" db="EMBL/GenBank/DDBJ databases">
        <title>A de novo genome assembly of Solanum verrucosum Schlechtendal, a Mexican diploid species geographically isolated from the other diploid A-genome species in potato relatives.</title>
        <authorList>
            <person name="Hosaka K."/>
        </authorList>
    </citation>
    <scope>NUCLEOTIDE SEQUENCE</scope>
    <source>
        <tissue evidence="2">Young leaves</tissue>
    </source>
</reference>
<sequence>MECTNSTLASRFPFFQYEGYTELHDIDLMNIEQEAPQDAPQVPADRLAEQVTNVEFQAAIKVLAQANREVVFPLNPNVGTTTTRVRDFTKMNPLEFHCSKVEEDPQDFIDEVYKVLMIMGVTPVEKAELVVYQLKERFKITFLDMFFSLEMREAKEEKLQKKSREAKKAKTGDSDFSHSRSNGQGCSRFRKGFFGQGSSDAMAPKFNNDRVSKPKPQGGNCSSVPIDQKCGKSHLRKNLMGKDSRQAPPSCSGSSAPKQNQFYALQNRHNQEGSPDIVTRVLKEVFHMIYLVFLSNGKINFDIDLLPDTQPISFLLYCMALEELKELKENLKDLLDKGFIGSSISPWGAPILFVRKKDSSLCICTNYQILNKIIFGKGIEVYPKKMDAVKSWPRPLSPSELSFVSDVKAKQGLDPTLIELNEVVLQMFIVASPKGEMVCFNNKVVCVFPTSMI</sequence>